<comment type="similarity">
    <text evidence="6">Belongs to the NALF family.</text>
</comment>
<evidence type="ECO:0000256" key="1">
    <source>
        <dbReference type="ARBA" id="ARBA00004141"/>
    </source>
</evidence>
<dbReference type="InterPro" id="IPR055288">
    <property type="entry name" value="NALCN_aux_factor_1/2"/>
</dbReference>
<dbReference type="Proteomes" id="UP000250572">
    <property type="component" value="Unassembled WGS sequence"/>
</dbReference>
<dbReference type="PANTHER" id="PTHR15819">
    <property type="entry name" value="TRANSMEMBRANE PROTEIN FAM155"/>
    <property type="match status" value="1"/>
</dbReference>
<keyword evidence="9" id="KW-1185">Reference proteome</keyword>
<evidence type="ECO:0000256" key="3">
    <source>
        <dbReference type="ARBA" id="ARBA00022989"/>
    </source>
</evidence>
<evidence type="ECO:0000256" key="2">
    <source>
        <dbReference type="ARBA" id="ARBA00022692"/>
    </source>
</evidence>
<protein>
    <recommendedName>
        <fullName evidence="10">Family with sequence similarity 155 member A</fullName>
    </recommendedName>
</protein>
<comment type="subcellular location">
    <subcellularLocation>
        <location evidence="1">Membrane</location>
        <topology evidence="1">Multi-pass membrane protein</topology>
    </subcellularLocation>
</comment>
<dbReference type="GO" id="GO:0015275">
    <property type="term" value="F:stretch-activated, monoatomic cation-selective, calcium channel activity"/>
    <property type="evidence" value="ECO:0007669"/>
    <property type="project" value="TreeGrafter"/>
</dbReference>
<evidence type="ECO:0000313" key="8">
    <source>
        <dbReference type="EMBL" id="PWA31983.1"/>
    </source>
</evidence>
<reference evidence="8 9" key="1">
    <citation type="journal article" date="2018" name="G3 (Bethesda)">
        <title>A High-Quality Reference Genome for the Invasive Mosquitofish Gambusia affinis Using a Chicago Library.</title>
        <authorList>
            <person name="Hoffberg S.L."/>
            <person name="Troendle N.J."/>
            <person name="Glenn T.C."/>
            <person name="Mahmud O."/>
            <person name="Louha S."/>
            <person name="Chalopin D."/>
            <person name="Bennetzen J.L."/>
            <person name="Mauricio R."/>
        </authorList>
    </citation>
    <scope>NUCLEOTIDE SEQUENCE [LARGE SCALE GENOMIC DNA]</scope>
    <source>
        <strain evidence="8">NE01/NJP1002.9</strain>
        <tissue evidence="8">Muscle</tissue>
    </source>
</reference>
<accession>A0A315W9A8</accession>
<dbReference type="PANTHER" id="PTHR15819:SF9">
    <property type="entry name" value="NALCN CHANNEL AUXILIARY FACTOR 1"/>
    <property type="match status" value="1"/>
</dbReference>
<evidence type="ECO:0000256" key="6">
    <source>
        <dbReference type="ARBA" id="ARBA00029445"/>
    </source>
</evidence>
<keyword evidence="4 7" id="KW-0472">Membrane</keyword>
<evidence type="ECO:0000256" key="7">
    <source>
        <dbReference type="SAM" id="Phobius"/>
    </source>
</evidence>
<keyword evidence="3 7" id="KW-1133">Transmembrane helix</keyword>
<dbReference type="STRING" id="33528.ENSGAFP00000029308"/>
<evidence type="ECO:0008006" key="10">
    <source>
        <dbReference type="Google" id="ProtNLM"/>
    </source>
</evidence>
<dbReference type="GO" id="GO:0098703">
    <property type="term" value="P:calcium ion import across plasma membrane"/>
    <property type="evidence" value="ECO:0007669"/>
    <property type="project" value="TreeGrafter"/>
</dbReference>
<evidence type="ECO:0000256" key="5">
    <source>
        <dbReference type="ARBA" id="ARBA00023180"/>
    </source>
</evidence>
<proteinExistence type="inferred from homology"/>
<feature type="transmembrane region" description="Helical" evidence="7">
    <location>
        <begin position="310"/>
        <end position="331"/>
    </location>
</feature>
<keyword evidence="5" id="KW-0325">Glycoprotein</keyword>
<comment type="caution">
    <text evidence="8">The sequence shown here is derived from an EMBL/GenBank/DDBJ whole genome shotgun (WGS) entry which is preliminary data.</text>
</comment>
<gene>
    <name evidence="8" type="ORF">CCH79_00018837</name>
</gene>
<dbReference type="EMBL" id="NHOQ01000238">
    <property type="protein sequence ID" value="PWA31983.1"/>
    <property type="molecule type" value="Genomic_DNA"/>
</dbReference>
<organism evidence="8 9">
    <name type="scientific">Gambusia affinis</name>
    <name type="common">Western mosquitofish</name>
    <name type="synonym">Heterandria affinis</name>
    <dbReference type="NCBI Taxonomy" id="33528"/>
    <lineage>
        <taxon>Eukaryota</taxon>
        <taxon>Metazoa</taxon>
        <taxon>Chordata</taxon>
        <taxon>Craniata</taxon>
        <taxon>Vertebrata</taxon>
        <taxon>Euteleostomi</taxon>
        <taxon>Actinopterygii</taxon>
        <taxon>Neopterygii</taxon>
        <taxon>Teleostei</taxon>
        <taxon>Neoteleostei</taxon>
        <taxon>Acanthomorphata</taxon>
        <taxon>Ovalentaria</taxon>
        <taxon>Atherinomorphae</taxon>
        <taxon>Cyprinodontiformes</taxon>
        <taxon>Poeciliidae</taxon>
        <taxon>Poeciliinae</taxon>
        <taxon>Gambusia</taxon>
    </lineage>
</organism>
<evidence type="ECO:0000313" key="9">
    <source>
        <dbReference type="Proteomes" id="UP000250572"/>
    </source>
</evidence>
<evidence type="ECO:0000256" key="4">
    <source>
        <dbReference type="ARBA" id="ARBA00023136"/>
    </source>
</evidence>
<name>A0A315W9A8_GAMAF</name>
<keyword evidence="2 7" id="KW-0812">Transmembrane</keyword>
<dbReference type="AlphaFoldDB" id="A0A315W9A8"/>
<dbReference type="GO" id="GO:0005886">
    <property type="term" value="C:plasma membrane"/>
    <property type="evidence" value="ECO:0007669"/>
    <property type="project" value="TreeGrafter"/>
</dbReference>
<sequence length="548" mass="60476">MTRGAGTCWQQEDDDGFQIWLEPSRDHQKPFTDSERAQRWRLSLASLLFLTVLLSDRLWFCAEARLARTPDKFASSHLRSPHTHSVHISLTENPHAIFLGNSTKHLCRLETRHRDSSSGDCFAFADADDLCRGLSDKQGPRVANMSNLYLSFCNSYSLLDLFDGSASPDNLNCSVRALVDGDATRCGECVQAFQRYDQHAQEKYEDFELLTEKYEPGAYSVRTCMEQCKVGGGEGMEEEGVMCWPSVDLGPDRCQFWSSCSCRHGDGCQIQGDSRSHSSPHYGGPATGRPSLGLFDLPAAQFSTADSAELFLLLLFLLLLLLLLLLLNGAIPASFTEALANPRWPPFTQLRLWMLTLERDLSPQCLSHSGTATFMNGPSPELNANEDGREETGRCCSGKLHSRELLLSAGERNGVFKGRCSTFLSPDFPEHIPAPPHQPPLTLLNRGDSRMKKQQIRQYGGELDGNECGHQHRGRQTVFAFPAGLSGGCVSGLRRTLGASWKSIKVLVNSILSGWKADVVMGMLGLESAELTSLMRCSICGSGLRCIV</sequence>